<evidence type="ECO:0000256" key="1">
    <source>
        <dbReference type="SAM" id="MobiDB-lite"/>
    </source>
</evidence>
<evidence type="ECO:0000256" key="2">
    <source>
        <dbReference type="SAM" id="SignalP"/>
    </source>
</evidence>
<dbReference type="InterPro" id="IPR011050">
    <property type="entry name" value="Pectin_lyase_fold/virulence"/>
</dbReference>
<dbReference type="STRING" id="1231657.A0A1Y1ZN83"/>
<dbReference type="Proteomes" id="UP000193144">
    <property type="component" value="Unassembled WGS sequence"/>
</dbReference>
<protein>
    <recommendedName>
        <fullName evidence="5">Pectin lyase fold/virulence factor</fullName>
    </recommendedName>
</protein>
<dbReference type="PANTHER" id="PTHR36453">
    <property type="entry name" value="SECRETED PROTEIN-RELATED"/>
    <property type="match status" value="1"/>
</dbReference>
<keyword evidence="4" id="KW-1185">Reference proteome</keyword>
<dbReference type="PANTHER" id="PTHR36453:SF2">
    <property type="entry name" value="APPLE DOMAIN-CONTAINING PROTEIN"/>
    <property type="match status" value="1"/>
</dbReference>
<dbReference type="EMBL" id="MCFA01000058">
    <property type="protein sequence ID" value="ORY11696.1"/>
    <property type="molecule type" value="Genomic_DNA"/>
</dbReference>
<name>A0A1Y1ZN83_9PLEO</name>
<feature type="region of interest" description="Disordered" evidence="1">
    <location>
        <begin position="601"/>
        <end position="630"/>
    </location>
</feature>
<dbReference type="InterPro" id="IPR012334">
    <property type="entry name" value="Pectin_lyas_fold"/>
</dbReference>
<dbReference type="Gene3D" id="2.160.20.10">
    <property type="entry name" value="Single-stranded right-handed beta-helix, Pectin lyase-like"/>
    <property type="match status" value="2"/>
</dbReference>
<evidence type="ECO:0000313" key="3">
    <source>
        <dbReference type="EMBL" id="ORY11696.1"/>
    </source>
</evidence>
<evidence type="ECO:0008006" key="5">
    <source>
        <dbReference type="Google" id="ProtNLM"/>
    </source>
</evidence>
<reference evidence="3 4" key="1">
    <citation type="submission" date="2016-07" db="EMBL/GenBank/DDBJ databases">
        <title>Pervasive Adenine N6-methylation of Active Genes in Fungi.</title>
        <authorList>
            <consortium name="DOE Joint Genome Institute"/>
            <person name="Mondo S.J."/>
            <person name="Dannebaum R.O."/>
            <person name="Kuo R.C."/>
            <person name="Labutti K."/>
            <person name="Haridas S."/>
            <person name="Kuo A."/>
            <person name="Salamov A."/>
            <person name="Ahrendt S.R."/>
            <person name="Lipzen A."/>
            <person name="Sullivan W."/>
            <person name="Andreopoulos W.B."/>
            <person name="Clum A."/>
            <person name="Lindquist E."/>
            <person name="Daum C."/>
            <person name="Ramamoorthy G.K."/>
            <person name="Gryganskyi A."/>
            <person name="Culley D."/>
            <person name="Magnuson J.K."/>
            <person name="James T.Y."/>
            <person name="O'Malley M.A."/>
            <person name="Stajich J.E."/>
            <person name="Spatafora J.W."/>
            <person name="Visel A."/>
            <person name="Grigoriev I.V."/>
        </authorList>
    </citation>
    <scope>NUCLEOTIDE SEQUENCE [LARGE SCALE GENOMIC DNA]</scope>
    <source>
        <strain evidence="3 4">CBS 115471</strain>
    </source>
</reference>
<evidence type="ECO:0000313" key="4">
    <source>
        <dbReference type="Proteomes" id="UP000193144"/>
    </source>
</evidence>
<keyword evidence="2" id="KW-0732">Signal</keyword>
<accession>A0A1Y1ZN83</accession>
<sequence>MRLFAYLFTALVASESAFAVEFFVSPSGSDQNAGTSKDAPFQTIPKAQQAVRSSVSSMNGNITVNLAPGKYFLTSPLKLGAEDSGSNGYSVIWSGAGALLSGGTKITTWTSQSNGIYVADVAKGIKSRSLFVNGKAANFARRKVANRKDFTYTATGIKWSSGNYDWITSTAGIASAEVRFINSFTDRYAPIRSVGNKELVMEQNGWFNQMWGYDTPSKNNADFGVWIQNALALLSEGGQFYLDSAAGKLYYKPLNGEDMSKVDAYLATLETIVAVGGTYASPAHDIVFKDVSYAHSTWNLPTDYGYVDMQTGGHICENKTYTSNNFESTRPWWCQMPSAVQISAAKNIAFTGGNYTQLGGGGVGIGNDANAHMTGVGLSASYVSIADGYFTQVMGNSVTAGGIRADAHHPSDAKMTVSHITISGNIFYNVSSLYSSTVPIFVSYIQDSAVSHNDIYVTPYSGICIGYGWGSNDAGGSQEYTNRGLYNFQPKYTTPTTLKNNVIEGNLIHGYGYSHTDLGAIYTLSNAPGTKIVDNYAFDSGAYGMYNDEGSNGYTMTGNIMMNSGTWLAQNQAKDNTITGNFGRSGPNRSGNTLVSGISQVSASGKNAANRAGVLPEKRAGRPVSNPSNA</sequence>
<dbReference type="SUPFAM" id="SSF51126">
    <property type="entry name" value="Pectin lyase-like"/>
    <property type="match status" value="1"/>
</dbReference>
<feature type="chain" id="PRO_5011988155" description="Pectin lyase fold/virulence factor" evidence="2">
    <location>
        <begin position="20"/>
        <end position="630"/>
    </location>
</feature>
<gene>
    <name evidence="3" type="ORF">BCR34DRAFT_652167</name>
</gene>
<organism evidence="3 4">
    <name type="scientific">Clohesyomyces aquaticus</name>
    <dbReference type="NCBI Taxonomy" id="1231657"/>
    <lineage>
        <taxon>Eukaryota</taxon>
        <taxon>Fungi</taxon>
        <taxon>Dikarya</taxon>
        <taxon>Ascomycota</taxon>
        <taxon>Pezizomycotina</taxon>
        <taxon>Dothideomycetes</taxon>
        <taxon>Pleosporomycetidae</taxon>
        <taxon>Pleosporales</taxon>
        <taxon>Lindgomycetaceae</taxon>
        <taxon>Clohesyomyces</taxon>
    </lineage>
</organism>
<dbReference type="OrthoDB" id="10025010at2759"/>
<dbReference type="AlphaFoldDB" id="A0A1Y1ZN83"/>
<proteinExistence type="predicted"/>
<feature type="signal peptide" evidence="2">
    <location>
        <begin position="1"/>
        <end position="19"/>
    </location>
</feature>
<comment type="caution">
    <text evidence="3">The sequence shown here is derived from an EMBL/GenBank/DDBJ whole genome shotgun (WGS) entry which is preliminary data.</text>
</comment>